<keyword evidence="3" id="KW-1185">Reference proteome</keyword>
<dbReference type="InterPro" id="IPR002575">
    <property type="entry name" value="Aminoglycoside_PTrfase"/>
</dbReference>
<proteinExistence type="predicted"/>
<dbReference type="InterPro" id="IPR011009">
    <property type="entry name" value="Kinase-like_dom_sf"/>
</dbReference>
<evidence type="ECO:0000313" key="2">
    <source>
        <dbReference type="EMBL" id="MFD1039852.1"/>
    </source>
</evidence>
<protein>
    <submittedName>
        <fullName evidence="2">Phosphotransferase</fullName>
    </submittedName>
</protein>
<evidence type="ECO:0000259" key="1">
    <source>
        <dbReference type="Pfam" id="PF01636"/>
    </source>
</evidence>
<dbReference type="SUPFAM" id="SSF56112">
    <property type="entry name" value="Protein kinase-like (PK-like)"/>
    <property type="match status" value="1"/>
</dbReference>
<sequence>MERRKGIVLDAAFPEEITYNKALGRKISELMVDKLVELHRIDYTKTNLVEIAKPDGFMERQVKGWINRYERSKTDEVPGLVQLTNWLENHIPISPEPTIIHWEGWNKVKRFLSMLQRSSGQEK</sequence>
<feature type="domain" description="Aminoglycoside phosphotransferase" evidence="1">
    <location>
        <begin position="25"/>
        <end position="101"/>
    </location>
</feature>
<dbReference type="Pfam" id="PF01636">
    <property type="entry name" value="APH"/>
    <property type="match status" value="1"/>
</dbReference>
<comment type="caution">
    <text evidence="2">The sequence shown here is derived from an EMBL/GenBank/DDBJ whole genome shotgun (WGS) entry which is preliminary data.</text>
</comment>
<reference evidence="3" key="1">
    <citation type="journal article" date="2019" name="Int. J. Syst. Evol. Microbiol.">
        <title>The Global Catalogue of Microorganisms (GCM) 10K type strain sequencing project: providing services to taxonomists for standard genome sequencing and annotation.</title>
        <authorList>
            <consortium name="The Broad Institute Genomics Platform"/>
            <consortium name="The Broad Institute Genome Sequencing Center for Infectious Disease"/>
            <person name="Wu L."/>
            <person name="Ma J."/>
        </authorList>
    </citation>
    <scope>NUCLEOTIDE SEQUENCE [LARGE SCALE GENOMIC DNA]</scope>
    <source>
        <strain evidence="3">CCUG 56754</strain>
    </source>
</reference>
<accession>A0ABW3LP85</accession>
<gene>
    <name evidence="2" type="ORF">ACFQ3N_15830</name>
</gene>
<name>A0ABW3LP85_9BACI</name>
<evidence type="ECO:0000313" key="3">
    <source>
        <dbReference type="Proteomes" id="UP001597040"/>
    </source>
</evidence>
<dbReference type="RefSeq" id="WP_390363508.1">
    <property type="nucleotide sequence ID" value="NZ_JBHTKJ010000048.1"/>
</dbReference>
<organism evidence="2 3">
    <name type="scientific">Virgibacillus byunsanensis</name>
    <dbReference type="NCBI Taxonomy" id="570945"/>
    <lineage>
        <taxon>Bacteria</taxon>
        <taxon>Bacillati</taxon>
        <taxon>Bacillota</taxon>
        <taxon>Bacilli</taxon>
        <taxon>Bacillales</taxon>
        <taxon>Bacillaceae</taxon>
        <taxon>Virgibacillus</taxon>
    </lineage>
</organism>
<dbReference type="EMBL" id="JBHTKJ010000048">
    <property type="protein sequence ID" value="MFD1039852.1"/>
    <property type="molecule type" value="Genomic_DNA"/>
</dbReference>
<dbReference type="Gene3D" id="3.90.1200.10">
    <property type="match status" value="1"/>
</dbReference>
<dbReference type="Proteomes" id="UP001597040">
    <property type="component" value="Unassembled WGS sequence"/>
</dbReference>